<dbReference type="CDD" id="cd12148">
    <property type="entry name" value="fungal_TF_MHR"/>
    <property type="match status" value="1"/>
</dbReference>
<feature type="compositionally biased region" description="Low complexity" evidence="7">
    <location>
        <begin position="120"/>
        <end position="131"/>
    </location>
</feature>
<evidence type="ECO:0000259" key="8">
    <source>
        <dbReference type="PROSITE" id="PS50048"/>
    </source>
</evidence>
<dbReference type="Pfam" id="PF00172">
    <property type="entry name" value="Zn_clus"/>
    <property type="match status" value="1"/>
</dbReference>
<keyword evidence="2" id="KW-0479">Metal-binding</keyword>
<evidence type="ECO:0000256" key="6">
    <source>
        <dbReference type="ARBA" id="ARBA00023242"/>
    </source>
</evidence>
<dbReference type="GO" id="GO:0008270">
    <property type="term" value="F:zinc ion binding"/>
    <property type="evidence" value="ECO:0007669"/>
    <property type="project" value="InterPro"/>
</dbReference>
<keyword evidence="4" id="KW-0238">DNA-binding</keyword>
<dbReference type="CDD" id="cd00067">
    <property type="entry name" value="GAL4"/>
    <property type="match status" value="1"/>
</dbReference>
<evidence type="ECO:0000313" key="9">
    <source>
        <dbReference type="EMBL" id="RVX75808.1"/>
    </source>
</evidence>
<dbReference type="GO" id="GO:0003677">
    <property type="term" value="F:DNA binding"/>
    <property type="evidence" value="ECO:0007669"/>
    <property type="project" value="UniProtKB-KW"/>
</dbReference>
<keyword evidence="3" id="KW-0805">Transcription regulation</keyword>
<dbReference type="GO" id="GO:0000981">
    <property type="term" value="F:DNA-binding transcription factor activity, RNA polymerase II-specific"/>
    <property type="evidence" value="ECO:0007669"/>
    <property type="project" value="InterPro"/>
</dbReference>
<dbReference type="GO" id="GO:0006351">
    <property type="term" value="P:DNA-templated transcription"/>
    <property type="evidence" value="ECO:0007669"/>
    <property type="project" value="InterPro"/>
</dbReference>
<organism evidence="9 10">
    <name type="scientific">Exophiala mesophila</name>
    <name type="common">Black yeast-like fungus</name>
    <dbReference type="NCBI Taxonomy" id="212818"/>
    <lineage>
        <taxon>Eukaryota</taxon>
        <taxon>Fungi</taxon>
        <taxon>Dikarya</taxon>
        <taxon>Ascomycota</taxon>
        <taxon>Pezizomycotina</taxon>
        <taxon>Eurotiomycetes</taxon>
        <taxon>Chaetothyriomycetidae</taxon>
        <taxon>Chaetothyriales</taxon>
        <taxon>Herpotrichiellaceae</taxon>
        <taxon>Exophiala</taxon>
    </lineage>
</organism>
<dbReference type="SMART" id="SM00066">
    <property type="entry name" value="GAL4"/>
    <property type="match status" value="1"/>
</dbReference>
<dbReference type="SMART" id="SM00906">
    <property type="entry name" value="Fungal_trans"/>
    <property type="match status" value="1"/>
</dbReference>
<dbReference type="PANTHER" id="PTHR47338">
    <property type="entry name" value="ZN(II)2CYS6 TRANSCRIPTION FACTOR (EUROFUNG)-RELATED"/>
    <property type="match status" value="1"/>
</dbReference>
<evidence type="ECO:0000256" key="2">
    <source>
        <dbReference type="ARBA" id="ARBA00022723"/>
    </source>
</evidence>
<dbReference type="SUPFAM" id="SSF57701">
    <property type="entry name" value="Zn2/Cys6 DNA-binding domain"/>
    <property type="match status" value="1"/>
</dbReference>
<evidence type="ECO:0000256" key="3">
    <source>
        <dbReference type="ARBA" id="ARBA00023015"/>
    </source>
</evidence>
<dbReference type="AlphaFoldDB" id="A0A438NJ99"/>
<dbReference type="InterPro" id="IPR001138">
    <property type="entry name" value="Zn2Cys6_DnaBD"/>
</dbReference>
<gene>
    <name evidence="9" type="ORF">B0A52_00164</name>
</gene>
<dbReference type="Pfam" id="PF04082">
    <property type="entry name" value="Fungal_trans"/>
    <property type="match status" value="1"/>
</dbReference>
<accession>A0A438NJ99</accession>
<evidence type="ECO:0000256" key="1">
    <source>
        <dbReference type="ARBA" id="ARBA00004123"/>
    </source>
</evidence>
<dbReference type="VEuPathDB" id="FungiDB:PV10_01804"/>
<evidence type="ECO:0000313" key="10">
    <source>
        <dbReference type="Proteomes" id="UP000288859"/>
    </source>
</evidence>
<keyword evidence="6" id="KW-0539">Nucleus</keyword>
<dbReference type="PROSITE" id="PS00463">
    <property type="entry name" value="ZN2_CY6_FUNGAL_1"/>
    <property type="match status" value="1"/>
</dbReference>
<dbReference type="Proteomes" id="UP000288859">
    <property type="component" value="Unassembled WGS sequence"/>
</dbReference>
<proteinExistence type="predicted"/>
<keyword evidence="5" id="KW-0804">Transcription</keyword>
<dbReference type="OrthoDB" id="3862662at2759"/>
<feature type="compositionally biased region" description="Basic and acidic residues" evidence="7">
    <location>
        <begin position="138"/>
        <end position="150"/>
    </location>
</feature>
<dbReference type="InterPro" id="IPR007219">
    <property type="entry name" value="XnlR_reg_dom"/>
</dbReference>
<evidence type="ECO:0000256" key="7">
    <source>
        <dbReference type="SAM" id="MobiDB-lite"/>
    </source>
</evidence>
<reference evidence="9 10" key="1">
    <citation type="submission" date="2017-03" db="EMBL/GenBank/DDBJ databases">
        <title>Genomes of endolithic fungi from Antarctica.</title>
        <authorList>
            <person name="Coleine C."/>
            <person name="Masonjones S."/>
            <person name="Stajich J.E."/>
        </authorList>
    </citation>
    <scope>NUCLEOTIDE SEQUENCE [LARGE SCALE GENOMIC DNA]</scope>
    <source>
        <strain evidence="9 10">CCFEE 6314</strain>
    </source>
</reference>
<protein>
    <recommendedName>
        <fullName evidence="8">Zn(2)-C6 fungal-type domain-containing protein</fullName>
    </recommendedName>
</protein>
<comment type="caution">
    <text evidence="9">The sequence shown here is derived from an EMBL/GenBank/DDBJ whole genome shotgun (WGS) entry which is preliminary data.</text>
</comment>
<dbReference type="PANTHER" id="PTHR47338:SF10">
    <property type="entry name" value="TRANSCRIPTION FACTOR DOMAIN-CONTAINING PROTEIN-RELATED"/>
    <property type="match status" value="1"/>
</dbReference>
<evidence type="ECO:0000256" key="5">
    <source>
        <dbReference type="ARBA" id="ARBA00023163"/>
    </source>
</evidence>
<dbReference type="VEuPathDB" id="FungiDB:PV10_05450"/>
<feature type="domain" description="Zn(2)-C6 fungal-type" evidence="8">
    <location>
        <begin position="19"/>
        <end position="49"/>
    </location>
</feature>
<feature type="region of interest" description="Disordered" evidence="7">
    <location>
        <begin position="53"/>
        <end position="161"/>
    </location>
</feature>
<comment type="subcellular location">
    <subcellularLocation>
        <location evidence="1">Nucleus</location>
    </subcellularLocation>
</comment>
<sequence length="1017" mass="115902">MSEHNLSEADQTQPRSVVACYVCRKRKVKCSKEYPQCTLCAQTLQTCEYPEKLLRPGPKIGSTQTPRKRKRQGETVQVNASAPRQRIDSPLPPTLAPQDSPSPSRDLAPSPRGHVDLPDSDSPSPRPDIQSLSFIIHPSHDSCSDQRKDGSPGSNKQRSPESHVASSCFALGFNPGLLDHYIDKFFESFTSFRLFLESDFRNLLHQVETHYQCRALIATLLLFATKSDEGTDDDYPVPGISQGRASAKFVSQTLKYVDIAIYERADLPMSLPLLQTIILISHYLLTQGVRGRAWRYLRCAVGSAYELNMHLIDADRVWTNDIDPQLWSEDEERRRAWWAIWEMDVFSSVIRRCPTGIDWTQNETFLPADDDNWTRGEPQQSCKLSLDPVGRYKALEACGNQSPKAWFLVINSLMKEAQKITSPMGLDTSFVPVLHVSATASDAAKAQDRHGHGYSHRTPSRARESLNQLRIIRNALQCTVMALPPQVKYRYQYLSFGMREIDRQSVITRRLQHSAIYSIHTMVQLTKLMIYKYHLFNQSGDQLLKKDCHHHLARNQALEQYSESADEIVSLVGQSYEEHFRFVNPFTASTIWLGGAVQLLYRELAPLNPSEKAVTNSKLELLRMTYNHFVSFWSMSSTMQKNLEVVETEIYNLRCGGPKAQEQGHNQIHNPPQTDTNARIEPDGEGEGQGDVGLHPADDSTVACLVMVPMALKPGLSVQECDDWYNNEHVPMRMKLPYFQTGGRYRSIEDNEEMKTASGLEEWLALYDISDMNRLLDRRYERLLEAPAQSARESEVLQQIKAVRFYYDLVATYKSPEYISDQTHCRKDNVEELYRSKTIVVGVRLMDSSADAESEWNRWYDEDHMPAVRQIPGWRRTKRYRRSVIEEDSTAPSYPAEFLTLNEFGKDAAISGREHRLAMQTEVKTSVVASKWRHMFKLHHLQGKAARDLDALRRQGVKSFTSPDGLTHTGSNSASQPYIENYFTTTDDMIVPYRLEGGPDNHGPTVVLYTESAEFYA</sequence>
<evidence type="ECO:0000256" key="4">
    <source>
        <dbReference type="ARBA" id="ARBA00023125"/>
    </source>
</evidence>
<name>A0A438NJ99_EXOME</name>
<dbReference type="Gene3D" id="4.10.240.10">
    <property type="entry name" value="Zn(2)-C6 fungal-type DNA-binding domain"/>
    <property type="match status" value="1"/>
</dbReference>
<dbReference type="GO" id="GO:0005634">
    <property type="term" value="C:nucleus"/>
    <property type="evidence" value="ECO:0007669"/>
    <property type="project" value="UniProtKB-SubCell"/>
</dbReference>
<dbReference type="PROSITE" id="PS50048">
    <property type="entry name" value="ZN2_CY6_FUNGAL_2"/>
    <property type="match status" value="1"/>
</dbReference>
<feature type="compositionally biased region" description="Polar residues" evidence="7">
    <location>
        <begin position="663"/>
        <end position="677"/>
    </location>
</feature>
<dbReference type="InterPro" id="IPR050815">
    <property type="entry name" value="TF_fung"/>
</dbReference>
<dbReference type="EMBL" id="NAJM01000001">
    <property type="protein sequence ID" value="RVX75808.1"/>
    <property type="molecule type" value="Genomic_DNA"/>
</dbReference>
<feature type="region of interest" description="Disordered" evidence="7">
    <location>
        <begin position="657"/>
        <end position="695"/>
    </location>
</feature>
<dbReference type="InterPro" id="IPR036864">
    <property type="entry name" value="Zn2-C6_fun-type_DNA-bd_sf"/>
</dbReference>